<dbReference type="AlphaFoldDB" id="A0AAV7UYM6"/>
<evidence type="ECO:0000313" key="3">
    <source>
        <dbReference type="Proteomes" id="UP001066276"/>
    </source>
</evidence>
<evidence type="ECO:0000256" key="1">
    <source>
        <dbReference type="SAM" id="MobiDB-lite"/>
    </source>
</evidence>
<accession>A0AAV7UYM6</accession>
<organism evidence="2 3">
    <name type="scientific">Pleurodeles waltl</name>
    <name type="common">Iberian ribbed newt</name>
    <dbReference type="NCBI Taxonomy" id="8319"/>
    <lineage>
        <taxon>Eukaryota</taxon>
        <taxon>Metazoa</taxon>
        <taxon>Chordata</taxon>
        <taxon>Craniata</taxon>
        <taxon>Vertebrata</taxon>
        <taxon>Euteleostomi</taxon>
        <taxon>Amphibia</taxon>
        <taxon>Batrachia</taxon>
        <taxon>Caudata</taxon>
        <taxon>Salamandroidea</taxon>
        <taxon>Salamandridae</taxon>
        <taxon>Pleurodelinae</taxon>
        <taxon>Pleurodeles</taxon>
    </lineage>
</organism>
<protein>
    <submittedName>
        <fullName evidence="2">Uncharacterized protein</fullName>
    </submittedName>
</protein>
<gene>
    <name evidence="2" type="ORF">NDU88_002423</name>
</gene>
<keyword evidence="3" id="KW-1185">Reference proteome</keyword>
<feature type="region of interest" description="Disordered" evidence="1">
    <location>
        <begin position="1"/>
        <end position="68"/>
    </location>
</feature>
<evidence type="ECO:0000313" key="2">
    <source>
        <dbReference type="EMBL" id="KAJ1193118.1"/>
    </source>
</evidence>
<reference evidence="2" key="1">
    <citation type="journal article" date="2022" name="bioRxiv">
        <title>Sequencing and chromosome-scale assembly of the giantPleurodeles waltlgenome.</title>
        <authorList>
            <person name="Brown T."/>
            <person name="Elewa A."/>
            <person name="Iarovenko S."/>
            <person name="Subramanian E."/>
            <person name="Araus A.J."/>
            <person name="Petzold A."/>
            <person name="Susuki M."/>
            <person name="Suzuki K.-i.T."/>
            <person name="Hayashi T."/>
            <person name="Toyoda A."/>
            <person name="Oliveira C."/>
            <person name="Osipova E."/>
            <person name="Leigh N.D."/>
            <person name="Simon A."/>
            <person name="Yun M.H."/>
        </authorList>
    </citation>
    <scope>NUCLEOTIDE SEQUENCE</scope>
    <source>
        <strain evidence="2">20211129_DDA</strain>
        <tissue evidence="2">Liver</tissue>
    </source>
</reference>
<feature type="compositionally biased region" description="Basic and acidic residues" evidence="1">
    <location>
        <begin position="54"/>
        <end position="63"/>
    </location>
</feature>
<dbReference type="EMBL" id="JANPWB010000004">
    <property type="protein sequence ID" value="KAJ1193118.1"/>
    <property type="molecule type" value="Genomic_DNA"/>
</dbReference>
<sequence length="142" mass="14873">MRRSRVPNFGGGGRWRGAEPTWVHGLPSAGDRRPRPGGGMRSGCREAGPSGPECGRRLEDRRPPGAKVEPVSLRGECCWASASRAESHDIGGGLQGGFRPSGHVACIEQSAPGRTTSLDYLWAGAGSWSPVNSGRRLAAGAL</sequence>
<proteinExistence type="predicted"/>
<name>A0AAV7UYM6_PLEWA</name>
<comment type="caution">
    <text evidence="2">The sequence shown here is derived from an EMBL/GenBank/DDBJ whole genome shotgun (WGS) entry which is preliminary data.</text>
</comment>
<dbReference type="Proteomes" id="UP001066276">
    <property type="component" value="Chromosome 2_2"/>
</dbReference>